<keyword evidence="3" id="KW-1185">Reference proteome</keyword>
<dbReference type="RefSeq" id="WP_012826878.1">
    <property type="nucleotide sequence ID" value="NC_013440.1"/>
</dbReference>
<evidence type="ECO:0000256" key="1">
    <source>
        <dbReference type="SAM" id="MobiDB-lite"/>
    </source>
</evidence>
<dbReference type="Proteomes" id="UP000001880">
    <property type="component" value="Chromosome"/>
</dbReference>
<dbReference type="HOGENOM" id="CLU_679283_0_0_7"/>
<gene>
    <name evidence="2" type="ordered locus">Hoch_1721</name>
</gene>
<protein>
    <submittedName>
        <fullName evidence="2">Uncharacterized protein</fullName>
    </submittedName>
</protein>
<accession>D0LX23</accession>
<organism evidence="2 3">
    <name type="scientific">Haliangium ochraceum (strain DSM 14365 / JCM 11303 / SMP-2)</name>
    <dbReference type="NCBI Taxonomy" id="502025"/>
    <lineage>
        <taxon>Bacteria</taxon>
        <taxon>Pseudomonadati</taxon>
        <taxon>Myxococcota</taxon>
        <taxon>Polyangia</taxon>
        <taxon>Haliangiales</taxon>
        <taxon>Kofleriaceae</taxon>
        <taxon>Haliangium</taxon>
    </lineage>
</organism>
<feature type="region of interest" description="Disordered" evidence="1">
    <location>
        <begin position="1"/>
        <end position="27"/>
    </location>
</feature>
<dbReference type="EMBL" id="CP001804">
    <property type="protein sequence ID" value="ACY14270.1"/>
    <property type="molecule type" value="Genomic_DNA"/>
</dbReference>
<evidence type="ECO:0000313" key="3">
    <source>
        <dbReference type="Proteomes" id="UP000001880"/>
    </source>
</evidence>
<dbReference type="KEGG" id="hoh:Hoch_1721"/>
<name>D0LX23_HALO1</name>
<dbReference type="AlphaFoldDB" id="D0LX23"/>
<proteinExistence type="predicted"/>
<evidence type="ECO:0000313" key="2">
    <source>
        <dbReference type="EMBL" id="ACY14270.1"/>
    </source>
</evidence>
<sequence length="405" mass="43659">MPNRASRSPSSAFAPLGAASPSPSGDDAADASPWTYFEAVAAHEKLRVRVATTMEDAEGIYSVLGCAWRVDAAGARGRGEFADARAVFRTLVAPAARATSIRRLDALSLIAEENSGRIVATAVLLFDHARRQIELGRGAVAHYARGRSILNAFLPPMRHLLEAIPDYARVAEANFLSRAVGRTAEALGAPVVAILPSSFAIDTSRVSGWLRELSRAHGPELAHALLERSERTGLGRFAAIQHLYLPAEQEAYKPVLDAKTYSFYQHTCAALGECSNGRRQQNGSRPMRRVDRRGAGTRLLIDVPPDFDPASALDAAASAGFETLHVQHPCDAASLALGERLRAAGGMLSGVFPDAFGAWHAAYTFFSADERYQRARAGFERLLHSYALSDSHLDLLRCIVTAATR</sequence>
<reference evidence="2 3" key="1">
    <citation type="journal article" date="2010" name="Stand. Genomic Sci.">
        <title>Complete genome sequence of Haliangium ochraceum type strain (SMP-2).</title>
        <authorList>
            <consortium name="US DOE Joint Genome Institute (JGI-PGF)"/>
            <person name="Ivanova N."/>
            <person name="Daum C."/>
            <person name="Lang E."/>
            <person name="Abt B."/>
            <person name="Kopitz M."/>
            <person name="Saunders E."/>
            <person name="Lapidus A."/>
            <person name="Lucas S."/>
            <person name="Glavina Del Rio T."/>
            <person name="Nolan M."/>
            <person name="Tice H."/>
            <person name="Copeland A."/>
            <person name="Cheng J.F."/>
            <person name="Chen F."/>
            <person name="Bruce D."/>
            <person name="Goodwin L."/>
            <person name="Pitluck S."/>
            <person name="Mavromatis K."/>
            <person name="Pati A."/>
            <person name="Mikhailova N."/>
            <person name="Chen A."/>
            <person name="Palaniappan K."/>
            <person name="Land M."/>
            <person name="Hauser L."/>
            <person name="Chang Y.J."/>
            <person name="Jeffries C.D."/>
            <person name="Detter J.C."/>
            <person name="Brettin T."/>
            <person name="Rohde M."/>
            <person name="Goker M."/>
            <person name="Bristow J."/>
            <person name="Markowitz V."/>
            <person name="Eisen J.A."/>
            <person name="Hugenholtz P."/>
            <person name="Kyrpides N.C."/>
            <person name="Klenk H.P."/>
        </authorList>
    </citation>
    <scope>NUCLEOTIDE SEQUENCE [LARGE SCALE GENOMIC DNA]</scope>
    <source>
        <strain evidence="3">DSM 14365 / CIP 107738 / JCM 11303 / AJ 13395 / SMP-2</strain>
    </source>
</reference>